<feature type="signal peptide" evidence="1">
    <location>
        <begin position="1"/>
        <end position="17"/>
    </location>
</feature>
<evidence type="ECO:0000313" key="2">
    <source>
        <dbReference type="EMBL" id="GIZ02680.1"/>
    </source>
</evidence>
<dbReference type="AlphaFoldDB" id="A0AAV4Y916"/>
<name>A0AAV4Y916_CAEEX</name>
<reference evidence="2 3" key="1">
    <citation type="submission" date="2021-06" db="EMBL/GenBank/DDBJ databases">
        <title>Caerostris extrusa draft genome.</title>
        <authorList>
            <person name="Kono N."/>
            <person name="Arakawa K."/>
        </authorList>
    </citation>
    <scope>NUCLEOTIDE SEQUENCE [LARGE SCALE GENOMIC DNA]</scope>
</reference>
<keyword evidence="3" id="KW-1185">Reference proteome</keyword>
<sequence length="157" mass="18018">MLLIVYWLLTTLIETHWESPFQKLLLQMKNLMMILKTCGNDSRKNHYGGFVTVRHSGLLRSILIFHSTVSNIYASEMINFDSIQTNLLSPWQRSINLSPKHQLQSSFQDSKKAILQIKVILYIDEEVLLIRPGVSGNAFGLLQFHGQDIPISFSDEL</sequence>
<proteinExistence type="predicted"/>
<dbReference type="EMBL" id="BPLR01018842">
    <property type="protein sequence ID" value="GIZ02680.1"/>
    <property type="molecule type" value="Genomic_DNA"/>
</dbReference>
<accession>A0AAV4Y916</accession>
<dbReference type="Proteomes" id="UP001054945">
    <property type="component" value="Unassembled WGS sequence"/>
</dbReference>
<organism evidence="2 3">
    <name type="scientific">Caerostris extrusa</name>
    <name type="common">Bark spider</name>
    <name type="synonym">Caerostris bankana</name>
    <dbReference type="NCBI Taxonomy" id="172846"/>
    <lineage>
        <taxon>Eukaryota</taxon>
        <taxon>Metazoa</taxon>
        <taxon>Ecdysozoa</taxon>
        <taxon>Arthropoda</taxon>
        <taxon>Chelicerata</taxon>
        <taxon>Arachnida</taxon>
        <taxon>Araneae</taxon>
        <taxon>Araneomorphae</taxon>
        <taxon>Entelegynae</taxon>
        <taxon>Araneoidea</taxon>
        <taxon>Araneidae</taxon>
        <taxon>Caerostris</taxon>
    </lineage>
</organism>
<gene>
    <name evidence="2" type="ORF">CEXT_578131</name>
</gene>
<feature type="chain" id="PRO_5043641044" evidence="1">
    <location>
        <begin position="18"/>
        <end position="157"/>
    </location>
</feature>
<keyword evidence="1" id="KW-0732">Signal</keyword>
<comment type="caution">
    <text evidence="2">The sequence shown here is derived from an EMBL/GenBank/DDBJ whole genome shotgun (WGS) entry which is preliminary data.</text>
</comment>
<protein>
    <submittedName>
        <fullName evidence="2">Uncharacterized protein</fullName>
    </submittedName>
</protein>
<evidence type="ECO:0000313" key="3">
    <source>
        <dbReference type="Proteomes" id="UP001054945"/>
    </source>
</evidence>
<evidence type="ECO:0000256" key="1">
    <source>
        <dbReference type="SAM" id="SignalP"/>
    </source>
</evidence>